<proteinExistence type="predicted"/>
<organism evidence="2 3">
    <name type="scientific">Handroanthus impetiginosus</name>
    <dbReference type="NCBI Taxonomy" id="429701"/>
    <lineage>
        <taxon>Eukaryota</taxon>
        <taxon>Viridiplantae</taxon>
        <taxon>Streptophyta</taxon>
        <taxon>Embryophyta</taxon>
        <taxon>Tracheophyta</taxon>
        <taxon>Spermatophyta</taxon>
        <taxon>Magnoliopsida</taxon>
        <taxon>eudicotyledons</taxon>
        <taxon>Gunneridae</taxon>
        <taxon>Pentapetalae</taxon>
        <taxon>asterids</taxon>
        <taxon>lamiids</taxon>
        <taxon>Lamiales</taxon>
        <taxon>Bignoniaceae</taxon>
        <taxon>Crescentiina</taxon>
        <taxon>Tabebuia alliance</taxon>
        <taxon>Handroanthus</taxon>
    </lineage>
</organism>
<reference evidence="3" key="1">
    <citation type="journal article" date="2018" name="Gigascience">
        <title>Genome assembly of the Pink Ipe (Handroanthus impetiginosus, Bignoniaceae), a highly valued, ecologically keystone Neotropical timber forest tree.</title>
        <authorList>
            <person name="Silva-Junior O.B."/>
            <person name="Grattapaglia D."/>
            <person name="Novaes E."/>
            <person name="Collevatti R.G."/>
        </authorList>
    </citation>
    <scope>NUCLEOTIDE SEQUENCE [LARGE SCALE GENOMIC DNA]</scope>
    <source>
        <strain evidence="3">cv. UFG-1</strain>
    </source>
</reference>
<dbReference type="Proteomes" id="UP000231279">
    <property type="component" value="Unassembled WGS sequence"/>
</dbReference>
<keyword evidence="3" id="KW-1185">Reference proteome</keyword>
<name>A0A2G9FXI2_9LAMI</name>
<evidence type="ECO:0000313" key="2">
    <source>
        <dbReference type="EMBL" id="PIM97770.1"/>
    </source>
</evidence>
<gene>
    <name evidence="2" type="ORF">CDL12_29755</name>
</gene>
<sequence length="122" mass="13118">MAKNASSTPNCSMNFCYCRDRSIQPGSSVKPPTTTSCAPAPRKLDKVAVRLLSGVTAAFFASLERCSCINIATKDDVDDGGSLPLIPDDVIYPAADVRFSGSAKEEENRMIEDHKDAIHVNP</sequence>
<dbReference type="STRING" id="429701.A0A2G9FXI2"/>
<dbReference type="EMBL" id="NKXS01009139">
    <property type="protein sequence ID" value="PIM97770.1"/>
    <property type="molecule type" value="Genomic_DNA"/>
</dbReference>
<dbReference type="AlphaFoldDB" id="A0A2G9FXI2"/>
<comment type="caution">
    <text evidence="2">The sequence shown here is derived from an EMBL/GenBank/DDBJ whole genome shotgun (WGS) entry which is preliminary data.</text>
</comment>
<evidence type="ECO:0000256" key="1">
    <source>
        <dbReference type="SAM" id="MobiDB-lite"/>
    </source>
</evidence>
<feature type="region of interest" description="Disordered" evidence="1">
    <location>
        <begin position="103"/>
        <end position="122"/>
    </location>
</feature>
<accession>A0A2G9FXI2</accession>
<dbReference type="PANTHER" id="PTHR34061">
    <property type="entry name" value="PROTEIN, PUTATIVE-RELATED"/>
    <property type="match status" value="1"/>
</dbReference>
<dbReference type="PANTHER" id="PTHR34061:SF2">
    <property type="entry name" value="PROTEIN, PUTATIVE-RELATED"/>
    <property type="match status" value="1"/>
</dbReference>
<evidence type="ECO:0000313" key="3">
    <source>
        <dbReference type="Proteomes" id="UP000231279"/>
    </source>
</evidence>
<protein>
    <submittedName>
        <fullName evidence="2">Uncharacterized protein</fullName>
    </submittedName>
</protein>
<dbReference type="OrthoDB" id="653466at2759"/>